<dbReference type="EMBL" id="HE612863">
    <property type="protein sequence ID" value="CCE64328.1"/>
    <property type="molecule type" value="Genomic_DNA"/>
</dbReference>
<accession>G8BX24</accession>
<evidence type="ECO:0000313" key="8">
    <source>
        <dbReference type="EMBL" id="CCE64328.1"/>
    </source>
</evidence>
<dbReference type="OrthoDB" id="2192946at2759"/>
<dbReference type="Gene3D" id="1.20.120.1900">
    <property type="entry name" value="Gamma-tubulin complex, C-terminal domain"/>
    <property type="match status" value="1"/>
</dbReference>
<dbReference type="KEGG" id="tpf:TPHA_0H01200"/>
<sequence>MEIKDVEDNVKLLESINDLDLSGDFLDPPFLGRQVNYQPLSNTDSKIKTYPLNLLSDPKQSRIQESLVVHDLLNIILGLEGAYIRYNNAYSPYSDNTIPEFKIAKMMDSSLKSICHRIIKLGQLYIILTKLSEKWSDLKYGKTLQRLSFEIRHFLHETYLKFVVDTLENEYKNNPTFTIRDFEQLTNAHDISKKMRLLYDICSKIQKEMEERQAMDHMQEDFNNFMNDLKEQSQFKNGMILVTDTSLQSIAKGGIILKILKNLIQENLGDRVSIEFLKTILNSVAIDYYKMLNSWLIQGELEDPYEEFMIMDTMKNEDTISSTLKFGDRVWDTQYIIRKDGLLDEFSLSDGSDRLFKVLMTGKLLNVVKMSYNIVQLPIDETEPIETPTFVDLMESTNLDIYIDKWYKRANKMCLDMYLENYDLIHFIRLLQKHYFGYQNGNHLHKFLSKNMFDLTRYYSSKNHEHLELRFQGNLEAEKLSRQDEDDIVLKLLNLQLDTQSFEKVVSQYINESNFVNSSESAFGNNNMKKDSIFEASNFQTLREMLVEDVESDKLTEKSIKSTIHYIQHEVIIPFPLNVIVTRTSMVQFQIISRYTYLLQYYSKLLDDTWYEINKNLIWRYNGFSMEIKRNIIQKCRITHNKMNKFVKVILEYYSQNVIEAEMTNFINFSNLNGTNIIDWQLNLQECLTNIMTNCCLSQMFQMQLQIFEIIYKFCKFITSMRRTLCKIDPILFDRYLSHKNESDYNDIKEHDETKSYIFNEEEAISKIIPELLYYTNGMSNSFEQHRAAFMEGLNHYYHRNRTATKSAKNINPSFFNSSNTTTTTTNSNYNTERLINALGQ</sequence>
<keyword evidence="4 5" id="KW-0206">Cytoskeleton</keyword>
<dbReference type="GO" id="GO:0051321">
    <property type="term" value="P:meiotic cell cycle"/>
    <property type="evidence" value="ECO:0007669"/>
    <property type="project" value="TreeGrafter"/>
</dbReference>
<dbReference type="PANTHER" id="PTHR19302:SF13">
    <property type="entry name" value="GAMMA-TUBULIN COMPLEX COMPONENT 2"/>
    <property type="match status" value="1"/>
</dbReference>
<dbReference type="InterPro" id="IPR041470">
    <property type="entry name" value="GCP_N"/>
</dbReference>
<dbReference type="GO" id="GO:0043015">
    <property type="term" value="F:gamma-tubulin binding"/>
    <property type="evidence" value="ECO:0007669"/>
    <property type="project" value="EnsemblFungi"/>
</dbReference>
<dbReference type="eggNOG" id="KOG2001">
    <property type="taxonomic scope" value="Eukaryota"/>
</dbReference>
<dbReference type="GO" id="GO:0008275">
    <property type="term" value="C:gamma-tubulin small complex"/>
    <property type="evidence" value="ECO:0007669"/>
    <property type="project" value="EnsemblFungi"/>
</dbReference>
<organism evidence="8 9">
    <name type="scientific">Tetrapisispora phaffii (strain ATCC 24235 / CBS 4417 / NBRC 1672 / NRRL Y-8282 / UCD 70-5)</name>
    <name type="common">Yeast</name>
    <name type="synonym">Fabospora phaffii</name>
    <dbReference type="NCBI Taxonomy" id="1071381"/>
    <lineage>
        <taxon>Eukaryota</taxon>
        <taxon>Fungi</taxon>
        <taxon>Dikarya</taxon>
        <taxon>Ascomycota</taxon>
        <taxon>Saccharomycotina</taxon>
        <taxon>Saccharomycetes</taxon>
        <taxon>Saccharomycetales</taxon>
        <taxon>Saccharomycetaceae</taxon>
        <taxon>Tetrapisispora</taxon>
    </lineage>
</organism>
<evidence type="ECO:0000259" key="6">
    <source>
        <dbReference type="Pfam" id="PF04130"/>
    </source>
</evidence>
<dbReference type="GO" id="GO:0005824">
    <property type="term" value="C:outer plaque of spindle pole body"/>
    <property type="evidence" value="ECO:0007669"/>
    <property type="project" value="EnsemblFungi"/>
</dbReference>
<dbReference type="GeneID" id="11533751"/>
<keyword evidence="3 5" id="KW-0493">Microtubule</keyword>
<dbReference type="PANTHER" id="PTHR19302">
    <property type="entry name" value="GAMMA TUBULIN COMPLEX PROTEIN"/>
    <property type="match status" value="1"/>
</dbReference>
<evidence type="ECO:0000256" key="3">
    <source>
        <dbReference type="ARBA" id="ARBA00022701"/>
    </source>
</evidence>
<dbReference type="HOGENOM" id="CLU_007738_2_0_1"/>
<dbReference type="GO" id="GO:0044732">
    <property type="term" value="C:mitotic spindle pole body"/>
    <property type="evidence" value="ECO:0007669"/>
    <property type="project" value="TreeGrafter"/>
</dbReference>
<dbReference type="GO" id="GO:0000278">
    <property type="term" value="P:mitotic cell cycle"/>
    <property type="evidence" value="ECO:0007669"/>
    <property type="project" value="TreeGrafter"/>
</dbReference>
<dbReference type="Pfam" id="PF17681">
    <property type="entry name" value="GCP_N_terminal"/>
    <property type="match status" value="1"/>
</dbReference>
<dbReference type="GO" id="GO:0051011">
    <property type="term" value="F:microtubule minus-end binding"/>
    <property type="evidence" value="ECO:0007669"/>
    <property type="project" value="TreeGrafter"/>
</dbReference>
<dbReference type="GO" id="GO:0031122">
    <property type="term" value="P:cytoplasmic microtubule organization"/>
    <property type="evidence" value="ECO:0007669"/>
    <property type="project" value="EnsemblFungi"/>
</dbReference>
<comment type="subcellular location">
    <subcellularLocation>
        <location evidence="5">Cytoplasm</location>
        <location evidence="5">Cytoskeleton</location>
        <location evidence="5">Microtubule organizing center</location>
    </subcellularLocation>
</comment>
<dbReference type="InterPro" id="IPR007259">
    <property type="entry name" value="GCP"/>
</dbReference>
<evidence type="ECO:0000313" key="9">
    <source>
        <dbReference type="Proteomes" id="UP000005666"/>
    </source>
</evidence>
<dbReference type="GO" id="GO:0005822">
    <property type="term" value="C:inner plaque of spindle pole body"/>
    <property type="evidence" value="ECO:0007669"/>
    <property type="project" value="EnsemblFungi"/>
</dbReference>
<feature type="domain" description="Gamma tubulin complex component protein N-terminal" evidence="7">
    <location>
        <begin position="69"/>
        <end position="419"/>
    </location>
</feature>
<gene>
    <name evidence="8" type="primary">TPHA0H01200</name>
    <name evidence="8" type="ordered locus">TPHA_0H01200</name>
</gene>
<reference evidence="8 9" key="1">
    <citation type="journal article" date="2011" name="Proc. Natl. Acad. Sci. U.S.A.">
        <title>Evolutionary erosion of yeast sex chromosomes by mating-type switching accidents.</title>
        <authorList>
            <person name="Gordon J.L."/>
            <person name="Armisen D."/>
            <person name="Proux-Wera E."/>
            <person name="Oheigeartaigh S.S."/>
            <person name="Byrne K.P."/>
            <person name="Wolfe K.H."/>
        </authorList>
    </citation>
    <scope>NUCLEOTIDE SEQUENCE [LARGE SCALE GENOMIC DNA]</scope>
    <source>
        <strain evidence="9">ATCC 24235 / CBS 4417 / NBRC 1672 / NRRL Y-8282 / UCD 70-5</strain>
    </source>
</reference>
<evidence type="ECO:0000256" key="1">
    <source>
        <dbReference type="ARBA" id="ARBA00010337"/>
    </source>
</evidence>
<keyword evidence="9" id="KW-1185">Reference proteome</keyword>
<proteinExistence type="inferred from homology"/>
<feature type="domain" description="Gamma tubulin complex component C-terminal" evidence="6">
    <location>
        <begin position="521"/>
        <end position="797"/>
    </location>
</feature>
<dbReference type="GO" id="GO:0051225">
    <property type="term" value="P:spindle assembly"/>
    <property type="evidence" value="ECO:0007669"/>
    <property type="project" value="TreeGrafter"/>
</dbReference>
<dbReference type="AlphaFoldDB" id="G8BX24"/>
<protein>
    <recommendedName>
        <fullName evidence="5">Spindle pole body component</fullName>
    </recommendedName>
</protein>
<evidence type="ECO:0000256" key="5">
    <source>
        <dbReference type="RuleBase" id="RU363050"/>
    </source>
</evidence>
<dbReference type="STRING" id="1071381.G8BX24"/>
<dbReference type="GO" id="GO:0005874">
    <property type="term" value="C:microtubule"/>
    <property type="evidence" value="ECO:0007669"/>
    <property type="project" value="UniProtKB-KW"/>
</dbReference>
<evidence type="ECO:0000256" key="4">
    <source>
        <dbReference type="ARBA" id="ARBA00023212"/>
    </source>
</evidence>
<name>G8BX24_TETPH</name>
<dbReference type="GO" id="GO:0007020">
    <property type="term" value="P:microtubule nucleation"/>
    <property type="evidence" value="ECO:0007669"/>
    <property type="project" value="EnsemblFungi"/>
</dbReference>
<dbReference type="OMA" id="QNMSGDP"/>
<dbReference type="Proteomes" id="UP000005666">
    <property type="component" value="Chromosome 8"/>
</dbReference>
<evidence type="ECO:0000259" key="7">
    <source>
        <dbReference type="Pfam" id="PF17681"/>
    </source>
</evidence>
<keyword evidence="2 5" id="KW-0963">Cytoplasm</keyword>
<dbReference type="InterPro" id="IPR040457">
    <property type="entry name" value="GCP_C"/>
</dbReference>
<dbReference type="RefSeq" id="XP_003686762.1">
    <property type="nucleotide sequence ID" value="XM_003686714.1"/>
</dbReference>
<dbReference type="InterPro" id="IPR042241">
    <property type="entry name" value="GCP_C_sf"/>
</dbReference>
<evidence type="ECO:0000256" key="2">
    <source>
        <dbReference type="ARBA" id="ARBA00022490"/>
    </source>
</evidence>
<comment type="similarity">
    <text evidence="1 5">Belongs to the TUBGCP family.</text>
</comment>
<dbReference type="Pfam" id="PF04130">
    <property type="entry name" value="GCP_C_terminal"/>
    <property type="match status" value="1"/>
</dbReference>
<dbReference type="GO" id="GO:0000922">
    <property type="term" value="C:spindle pole"/>
    <property type="evidence" value="ECO:0007669"/>
    <property type="project" value="InterPro"/>
</dbReference>